<dbReference type="Proteomes" id="UP001059859">
    <property type="component" value="Chromosome"/>
</dbReference>
<evidence type="ECO:0008006" key="4">
    <source>
        <dbReference type="Google" id="ProtNLM"/>
    </source>
</evidence>
<dbReference type="EMBL" id="CP104275">
    <property type="protein sequence ID" value="UWX98525.1"/>
    <property type="molecule type" value="Genomic_DNA"/>
</dbReference>
<accession>A0ABY5YUS0</accession>
<proteinExistence type="predicted"/>
<organism evidence="2 3">
    <name type="scientific">Arthrobacter zhaoxinii</name>
    <dbReference type="NCBI Taxonomy" id="2964616"/>
    <lineage>
        <taxon>Bacteria</taxon>
        <taxon>Bacillati</taxon>
        <taxon>Actinomycetota</taxon>
        <taxon>Actinomycetes</taxon>
        <taxon>Micrococcales</taxon>
        <taxon>Micrococcaceae</taxon>
        <taxon>Arthrobacter</taxon>
    </lineage>
</organism>
<feature type="transmembrane region" description="Helical" evidence="1">
    <location>
        <begin position="77"/>
        <end position="105"/>
    </location>
</feature>
<reference evidence="2" key="1">
    <citation type="submission" date="2022-09" db="EMBL/GenBank/DDBJ databases">
        <title>Novel species in genus Arthrobacter.</title>
        <authorList>
            <person name="Liu Y."/>
        </authorList>
    </citation>
    <scope>NUCLEOTIDE SEQUENCE</scope>
    <source>
        <strain evidence="2">Zg-Y815</strain>
    </source>
</reference>
<sequence length="108" mass="11669">MSKNVEAWPHLGTAWLVQSAAAAVLAVTVVVLQLWIFPERVQATVLLGLILGSAVMLLLSAPLVFEWLRQRFQRPWVSLVLTAAAAIAGGCWLVVLFVLGFGLLVTGF</sequence>
<feature type="transmembrane region" description="Helical" evidence="1">
    <location>
        <begin position="43"/>
        <end position="65"/>
    </location>
</feature>
<evidence type="ECO:0000313" key="2">
    <source>
        <dbReference type="EMBL" id="UWX98525.1"/>
    </source>
</evidence>
<name>A0ABY5YUS0_9MICC</name>
<keyword evidence="1" id="KW-0472">Membrane</keyword>
<keyword evidence="1" id="KW-1133">Transmembrane helix</keyword>
<keyword evidence="1" id="KW-0812">Transmembrane</keyword>
<dbReference type="RefSeq" id="WP_260653607.1">
    <property type="nucleotide sequence ID" value="NZ_CP104275.1"/>
</dbReference>
<feature type="transmembrane region" description="Helical" evidence="1">
    <location>
        <begin position="12"/>
        <end position="37"/>
    </location>
</feature>
<protein>
    <recommendedName>
        <fullName evidence="4">AI-2E family transporter</fullName>
    </recommendedName>
</protein>
<gene>
    <name evidence="2" type="ORF">N2K95_07750</name>
</gene>
<evidence type="ECO:0000313" key="3">
    <source>
        <dbReference type="Proteomes" id="UP001059859"/>
    </source>
</evidence>
<evidence type="ECO:0000256" key="1">
    <source>
        <dbReference type="SAM" id="Phobius"/>
    </source>
</evidence>
<keyword evidence="3" id="KW-1185">Reference proteome</keyword>